<dbReference type="InterPro" id="IPR025402">
    <property type="entry name" value="DMP19_C"/>
</dbReference>
<organism evidence="2 3">
    <name type="scientific">Fusobacterium mortiferum</name>
    <dbReference type="NCBI Taxonomy" id="850"/>
    <lineage>
        <taxon>Bacteria</taxon>
        <taxon>Fusobacteriati</taxon>
        <taxon>Fusobacteriota</taxon>
        <taxon>Fusobacteriia</taxon>
        <taxon>Fusobacteriales</taxon>
        <taxon>Fusobacteriaceae</taxon>
        <taxon>Fusobacterium</taxon>
    </lineage>
</organism>
<proteinExistence type="predicted"/>
<evidence type="ECO:0000313" key="3">
    <source>
        <dbReference type="Proteomes" id="UP000284676"/>
    </source>
</evidence>
<evidence type="ECO:0000313" key="2">
    <source>
        <dbReference type="EMBL" id="RHF70658.1"/>
    </source>
</evidence>
<protein>
    <submittedName>
        <fullName evidence="2">DUF4375 domain-containing protein</fullName>
    </submittedName>
</protein>
<accession>A0A414PQ40</accession>
<dbReference type="Proteomes" id="UP000284676">
    <property type="component" value="Unassembled WGS sequence"/>
</dbReference>
<comment type="caution">
    <text evidence="2">The sequence shown here is derived from an EMBL/GenBank/DDBJ whole genome shotgun (WGS) entry which is preliminary data.</text>
</comment>
<dbReference type="Pfam" id="PF14300">
    <property type="entry name" value="DMP19"/>
    <property type="match status" value="1"/>
</dbReference>
<evidence type="ECO:0000259" key="1">
    <source>
        <dbReference type="Pfam" id="PF14300"/>
    </source>
</evidence>
<feature type="domain" description="DNA mimic protein DMP19 C-terminal" evidence="1">
    <location>
        <begin position="29"/>
        <end position="142"/>
    </location>
</feature>
<dbReference type="Gene3D" id="1.20.1420.60">
    <property type="match status" value="1"/>
</dbReference>
<dbReference type="GeneID" id="62763972"/>
<gene>
    <name evidence="2" type="ORF">DW663_10270</name>
</gene>
<dbReference type="EMBL" id="QRHL01000023">
    <property type="protein sequence ID" value="RHF70658.1"/>
    <property type="molecule type" value="Genomic_DNA"/>
</dbReference>
<dbReference type="RefSeq" id="WP_005887375.1">
    <property type="nucleotide sequence ID" value="NZ_CABMMQ010000002.1"/>
</dbReference>
<dbReference type="AlphaFoldDB" id="A0A414PQ40"/>
<name>A0A414PQ40_FUSMR</name>
<sequence>MINISEDLWWDTFEEYSIKFGEVRPDYKKLKPEEAEIGALFNMELDMHNGGFLQFFCNWGYEAYIYALRGLESIGAIETKKLLEKQYGVIARLKDDKRVDELWAIPEFLKESELDKLDKLDEEYWEDKEKIMDKMYTHYIEKK</sequence>
<reference evidence="2 3" key="1">
    <citation type="submission" date="2018-08" db="EMBL/GenBank/DDBJ databases">
        <title>A genome reference for cultivated species of the human gut microbiota.</title>
        <authorList>
            <person name="Zou Y."/>
            <person name="Xue W."/>
            <person name="Luo G."/>
        </authorList>
    </citation>
    <scope>NUCLEOTIDE SEQUENCE [LARGE SCALE GENOMIC DNA]</scope>
    <source>
        <strain evidence="2 3">AM25-1</strain>
    </source>
</reference>